<evidence type="ECO:0000256" key="7">
    <source>
        <dbReference type="SAM" id="Phobius"/>
    </source>
</evidence>
<dbReference type="AlphaFoldDB" id="A0A238UYM9"/>
<dbReference type="RefSeq" id="WP_089310010.1">
    <property type="nucleotide sequence ID" value="NZ_FZNP01000001.1"/>
</dbReference>
<evidence type="ECO:0000256" key="6">
    <source>
        <dbReference type="ARBA" id="ARBA00023136"/>
    </source>
</evidence>
<keyword evidence="11" id="KW-1185">Reference proteome</keyword>
<evidence type="ECO:0000259" key="8">
    <source>
        <dbReference type="Pfam" id="PF02687"/>
    </source>
</evidence>
<gene>
    <name evidence="10" type="ORF">SAMN06265355_101645</name>
</gene>
<keyword evidence="3" id="KW-1003">Cell membrane</keyword>
<feature type="transmembrane region" description="Helical" evidence="7">
    <location>
        <begin position="549"/>
        <end position="570"/>
    </location>
</feature>
<name>A0A238UYM9_9ACTN</name>
<dbReference type="Pfam" id="PF02687">
    <property type="entry name" value="FtsX"/>
    <property type="match status" value="2"/>
</dbReference>
<reference evidence="11" key="1">
    <citation type="submission" date="2017-06" db="EMBL/GenBank/DDBJ databases">
        <authorList>
            <person name="Varghese N."/>
            <person name="Submissions S."/>
        </authorList>
    </citation>
    <scope>NUCLEOTIDE SEQUENCE [LARGE SCALE GENOMIC DNA]</scope>
    <source>
        <strain evidence="11">DSM 44485</strain>
    </source>
</reference>
<evidence type="ECO:0000256" key="5">
    <source>
        <dbReference type="ARBA" id="ARBA00022989"/>
    </source>
</evidence>
<comment type="subcellular location">
    <subcellularLocation>
        <location evidence="1">Cell membrane</location>
        <topology evidence="1">Multi-pass membrane protein</topology>
    </subcellularLocation>
</comment>
<dbReference type="InterPro" id="IPR003838">
    <property type="entry name" value="ABC3_permease_C"/>
</dbReference>
<evidence type="ECO:0000256" key="3">
    <source>
        <dbReference type="ARBA" id="ARBA00022475"/>
    </source>
</evidence>
<evidence type="ECO:0000313" key="11">
    <source>
        <dbReference type="Proteomes" id="UP000198420"/>
    </source>
</evidence>
<keyword evidence="4 7" id="KW-0812">Transmembrane</keyword>
<dbReference type="Pfam" id="PF12704">
    <property type="entry name" value="MacB_PCD"/>
    <property type="match status" value="1"/>
</dbReference>
<dbReference type="GO" id="GO:0098797">
    <property type="term" value="C:plasma membrane protein complex"/>
    <property type="evidence" value="ECO:0007669"/>
    <property type="project" value="TreeGrafter"/>
</dbReference>
<dbReference type="OrthoDB" id="8036472at2"/>
<dbReference type="PANTHER" id="PTHR30489:SF0">
    <property type="entry name" value="LIPOPROTEIN-RELEASING SYSTEM TRANSMEMBRANE PROTEIN LOLE"/>
    <property type="match status" value="1"/>
</dbReference>
<evidence type="ECO:0000256" key="1">
    <source>
        <dbReference type="ARBA" id="ARBA00004651"/>
    </source>
</evidence>
<feature type="transmembrane region" description="Helical" evidence="7">
    <location>
        <begin position="883"/>
        <end position="908"/>
    </location>
</feature>
<feature type="transmembrane region" description="Helical" evidence="7">
    <location>
        <begin position="276"/>
        <end position="300"/>
    </location>
</feature>
<organism evidence="10 11">
    <name type="scientific">Actinomadura mexicana</name>
    <dbReference type="NCBI Taxonomy" id="134959"/>
    <lineage>
        <taxon>Bacteria</taxon>
        <taxon>Bacillati</taxon>
        <taxon>Actinomycetota</taxon>
        <taxon>Actinomycetes</taxon>
        <taxon>Streptosporangiales</taxon>
        <taxon>Thermomonosporaceae</taxon>
        <taxon>Actinomadura</taxon>
    </lineage>
</organism>
<feature type="domain" description="MacB-like periplasmic core" evidence="9">
    <location>
        <begin position="19"/>
        <end position="225"/>
    </location>
</feature>
<evidence type="ECO:0000313" key="10">
    <source>
        <dbReference type="EMBL" id="SNR27285.1"/>
    </source>
</evidence>
<comment type="similarity">
    <text evidence="2">Belongs to the ABC-4 integral membrane protein family. LolC/E subfamily.</text>
</comment>
<evidence type="ECO:0000259" key="9">
    <source>
        <dbReference type="Pfam" id="PF12704"/>
    </source>
</evidence>
<feature type="domain" description="ABC3 transporter permease C-terminal" evidence="8">
    <location>
        <begin position="286"/>
        <end position="388"/>
    </location>
</feature>
<feature type="transmembrane region" description="Helical" evidence="7">
    <location>
        <begin position="453"/>
        <end position="474"/>
    </location>
</feature>
<dbReference type="GO" id="GO:0044874">
    <property type="term" value="P:lipoprotein localization to outer membrane"/>
    <property type="evidence" value="ECO:0007669"/>
    <property type="project" value="TreeGrafter"/>
</dbReference>
<dbReference type="InterPro" id="IPR025857">
    <property type="entry name" value="MacB_PCD"/>
</dbReference>
<dbReference type="EMBL" id="FZNP01000001">
    <property type="protein sequence ID" value="SNR27285.1"/>
    <property type="molecule type" value="Genomic_DNA"/>
</dbReference>
<accession>A0A238UYM9</accession>
<feature type="transmembrane region" description="Helical" evidence="7">
    <location>
        <begin position="415"/>
        <end position="433"/>
    </location>
</feature>
<feature type="transmembrane region" description="Helical" evidence="7">
    <location>
        <begin position="839"/>
        <end position="863"/>
    </location>
</feature>
<feature type="domain" description="ABC3 transporter permease C-terminal" evidence="8">
    <location>
        <begin position="801"/>
        <end position="915"/>
    </location>
</feature>
<proteinExistence type="inferred from homology"/>
<evidence type="ECO:0000256" key="2">
    <source>
        <dbReference type="ARBA" id="ARBA00005236"/>
    </source>
</evidence>
<protein>
    <submittedName>
        <fullName evidence="10">Putative ABC transport system permease protein</fullName>
    </submittedName>
</protein>
<sequence>MLVLMWLGGLLARRPARLAMTAAGIAVAVGLLASLGTFLASAKSTMTQRSAAGVAVDWQVEMQPGAAVPDLRSLVRGVKAQLPVGFAATTGLQSRSQGQVLDTGPGQVLGLPPGYAATFPGELRALAGRADGVLLAQQTAANLHAAPGSTVTIHRAGLPDTSVRVDGVVDLPAADSLFQKVGAPAGAQPQAPPDNIVLLPAATWHRLFDNAPRAAARTQVHVRLSRNLPADPSAAYIADTGAARNLEAGLAGTGLVGDNLGAALGAAREDAAYAQVLFLFLGVPGAALAALLTALVAASGAPRRRAEQALLRTRGASLRTLLGLAAAEAALTGIAGAAVGLGLAALTGRLVFGAVRFGTSTGSAVLWAVIAAAAGLLVAALTVLLPAARDAATVGVVAARRAIGPPRRDPAWMRYGVDLWLLAASALVFWITSRNGYTIVLVPEGLPTISVSYWAFAGPALLWTGGGLLAWRVVYMLLGPRRSAAPAVPAGPSSADAGTGAGVGATSARFRATTGAEPLRRRLLKRLLRPIAGPLAGTVTASLSGQRTLLARTVSLAALAVVFAASTAVFDATYRQQAVADAQLTNGADVTVTESPGAYAPPSLEKQIAATRGVGTVEPLQHRLAYVGADLQDIYGIRTSTIARTTHLQNAYFSGGTTHDVLSRLAHRPDGVLVSVETVKDFQLQPGDLLRLRLQDGRTKQYRTVPFHYTGVVKEFPTAPRDSFLVANADYIARQTGTDTIGSFLVNTRGGASPPTVAHALRNQLGPQPQITDIHTTRNVVGSSLTAVDLGGLTRIELGYAFVLVALATGLLLALGFTEHRRNFALVRAMGARPRQVGAFIWAEVAVVLIGAAALGSLGGWILSRMLVKVLTGVFDPPPDHLAVPWPYLSAVAGAGIAAMITAALVALRAAKRPPLTVLRDL</sequence>
<feature type="transmembrane region" description="Helical" evidence="7">
    <location>
        <begin position="321"/>
        <end position="344"/>
    </location>
</feature>
<dbReference type="PANTHER" id="PTHR30489">
    <property type="entry name" value="LIPOPROTEIN-RELEASING SYSTEM TRANSMEMBRANE PROTEIN LOLE"/>
    <property type="match status" value="1"/>
</dbReference>
<dbReference type="Proteomes" id="UP000198420">
    <property type="component" value="Unassembled WGS sequence"/>
</dbReference>
<evidence type="ECO:0000256" key="4">
    <source>
        <dbReference type="ARBA" id="ARBA00022692"/>
    </source>
</evidence>
<feature type="transmembrane region" description="Helical" evidence="7">
    <location>
        <begin position="364"/>
        <end position="385"/>
    </location>
</feature>
<keyword evidence="6 7" id="KW-0472">Membrane</keyword>
<feature type="transmembrane region" description="Helical" evidence="7">
    <location>
        <begin position="798"/>
        <end position="818"/>
    </location>
</feature>
<dbReference type="InterPro" id="IPR051447">
    <property type="entry name" value="Lipoprotein-release_system"/>
</dbReference>
<keyword evidence="5 7" id="KW-1133">Transmembrane helix</keyword>